<feature type="coiled-coil region" evidence="5">
    <location>
        <begin position="1173"/>
        <end position="1203"/>
    </location>
</feature>
<keyword evidence="3" id="KW-0804">Transcription</keyword>
<dbReference type="EMBL" id="KV454011">
    <property type="protein sequence ID" value="ODV98635.1"/>
    <property type="molecule type" value="Genomic_DNA"/>
</dbReference>
<evidence type="ECO:0000256" key="7">
    <source>
        <dbReference type="SAM" id="Phobius"/>
    </source>
</evidence>
<proteinExistence type="predicted"/>
<keyword evidence="7" id="KW-0812">Transmembrane</keyword>
<sequence length="1408" mass="161993">MTQGGSSSPNVTDNPVIRKDIIADNTKSRSPRTKTNTRKRNRVPISCTICRRRKVKCDKGKPTCSNCKKNSVSHLCFYLQPSWAKELEDDELKFPVGPKEKEKEKEKVNRVDSDNNSDTDSINKDEEIILLRQKIKDLEDIIKSNNNNRDNSNKSIKNESESTIVSGSTCSKNQNFETKDSISNPYNAELEQIDLIKNFNILYTTKRSNKHSFPIIYQISVMSWLFIIKNDSYLNDLWIKIFNLRKYYEHQYGSSETTETSEKLLELSRQSNILIKSIKEKSSGNNFSTGSNVNTEIDYTNFDFNKNILTSSTLEDKNKFKQDKQRVEEICPLNHTKGNGSNIGNQQYTYKINKSENSDKLPETRDDSVCPVQHINRENLNKGTENIKLERSNSKPLEFKKVVKEDQHPLPQSVLQCPMIRHDGGLKQLVDKRCPMLASDFEKLADDEDNDDSKVCPLMLGDAKTVFRQRLLKNSLRRMSSNMENMPQNSNNGCPVVGCDSNKNKKKRKLNSTSKNVKSPGASIDIKSINFTDTRQTVSIIEKNLPNKKIVWLLLNRFFEKLYIHLPIIDEFAFRERITHLIGGLDDDSVTQRIKLADTISYEYNEEFMNICLLIVILRLSWLSLPNNVPRKFDQQSAHHQELTQEERILIKPENTIPIILVDLVKEVFSNIKILSKPAIIILQCGIFLKYYNIFSPEDGFELDDSYNGGNHTNTNISGEPETLNLNSSIYLNNLISLAKTIGLNRDPSMFKNFQNSDDDDDSTKVKLFRKRHLWRKLWYSLINLHVITDISAGDYSKHLNINIYDNRFKDSHCSCNEYWDCKQPGDVEFDMISKSFTGETDHDELSYARELKVVENFKAEYQVNVLIFKSMKILLDSNISSMKSSIDDILNEFTKIVHDQKIEDKNQMSSLGNNSLRFSQLLIKYDKDKESLLDASLRIYRFRTFLLIKMLLFIFNYILFLNYEVKLKRLLKEHHLDLKKAMEIPKYVANLDPQLAAAIEGLKKIVDRYFEKTLLLAIDNYNIFIQFFNNCNIFFPDLGAELLVYPFLMILNHRSMQFIISLVLRLQQNDAIVSQILITNGINKEELLMKLFNFLKVFLNKLDKLSKYYYYAWRLKKLIKFFYNVLVSSSKIFTTSYTKMIGNNKNGTSLDCPVLKDIKTTTAVPILPNQRQEALLQQKEKVEEAQHKKQQEVLELKQRQQQQDQLLFDFSAGNNNFNSSIFNSNIDITNESANADSLKNNFSNNEGKNENNLDNNCIDYGPKNDDGHMSGSFLHQPPTEFANQIFNGGDSLSSSNLINNNNITRDPFADDVQLDIFDDLMIDNIYSSAIDDSGTNGTSMPYDIFGYDGISNINGQSSRYTVNEVDFTNVDLSTLPDFTQFQQQAHNSQKNGGTISAISGENWGPGF</sequence>
<feature type="compositionally biased region" description="Low complexity" evidence="6">
    <location>
        <begin position="144"/>
        <end position="155"/>
    </location>
</feature>
<accession>A0A1E4U3Q6</accession>
<gene>
    <name evidence="9" type="ORF">PACTADRAFT_64824</name>
</gene>
<keyword evidence="4" id="KW-0539">Nucleus</keyword>
<feature type="compositionally biased region" description="Polar residues" evidence="6">
    <location>
        <begin position="1"/>
        <end position="13"/>
    </location>
</feature>
<dbReference type="InterPro" id="IPR036864">
    <property type="entry name" value="Zn2-C6_fun-type_DNA-bd_sf"/>
</dbReference>
<evidence type="ECO:0000256" key="4">
    <source>
        <dbReference type="ARBA" id="ARBA00023242"/>
    </source>
</evidence>
<dbReference type="GO" id="GO:0005634">
    <property type="term" value="C:nucleus"/>
    <property type="evidence" value="ECO:0007669"/>
    <property type="project" value="TreeGrafter"/>
</dbReference>
<dbReference type="GO" id="GO:0008270">
    <property type="term" value="F:zinc ion binding"/>
    <property type="evidence" value="ECO:0007669"/>
    <property type="project" value="InterPro"/>
</dbReference>
<dbReference type="SMART" id="SM00066">
    <property type="entry name" value="GAL4"/>
    <property type="match status" value="1"/>
</dbReference>
<evidence type="ECO:0000256" key="2">
    <source>
        <dbReference type="ARBA" id="ARBA00023125"/>
    </source>
</evidence>
<organism evidence="9 10">
    <name type="scientific">Pachysolen tannophilus NRRL Y-2460</name>
    <dbReference type="NCBI Taxonomy" id="669874"/>
    <lineage>
        <taxon>Eukaryota</taxon>
        <taxon>Fungi</taxon>
        <taxon>Dikarya</taxon>
        <taxon>Ascomycota</taxon>
        <taxon>Saccharomycotina</taxon>
        <taxon>Pichiomycetes</taxon>
        <taxon>Pachysolenaceae</taxon>
        <taxon>Pachysolen</taxon>
    </lineage>
</organism>
<evidence type="ECO:0000256" key="1">
    <source>
        <dbReference type="ARBA" id="ARBA00023015"/>
    </source>
</evidence>
<dbReference type="InterPro" id="IPR050675">
    <property type="entry name" value="OAF3"/>
</dbReference>
<dbReference type="Pfam" id="PF00172">
    <property type="entry name" value="Zn_clus"/>
    <property type="match status" value="1"/>
</dbReference>
<feature type="compositionally biased region" description="Polar residues" evidence="6">
    <location>
        <begin position="1386"/>
        <end position="1400"/>
    </location>
</feature>
<feature type="domain" description="Zn(2)-C6 fungal-type" evidence="8">
    <location>
        <begin position="46"/>
        <end position="78"/>
    </location>
</feature>
<evidence type="ECO:0000313" key="9">
    <source>
        <dbReference type="EMBL" id="ODV98635.1"/>
    </source>
</evidence>
<dbReference type="GO" id="GO:0045944">
    <property type="term" value="P:positive regulation of transcription by RNA polymerase II"/>
    <property type="evidence" value="ECO:0007669"/>
    <property type="project" value="TreeGrafter"/>
</dbReference>
<keyword evidence="5" id="KW-0175">Coiled coil</keyword>
<dbReference type="PROSITE" id="PS50048">
    <property type="entry name" value="ZN2_CY6_FUNGAL_2"/>
    <property type="match status" value="1"/>
</dbReference>
<evidence type="ECO:0000256" key="3">
    <source>
        <dbReference type="ARBA" id="ARBA00023163"/>
    </source>
</evidence>
<dbReference type="PROSITE" id="PS00463">
    <property type="entry name" value="ZN2_CY6_FUNGAL_1"/>
    <property type="match status" value="1"/>
</dbReference>
<feature type="region of interest" description="Disordered" evidence="6">
    <location>
        <begin position="95"/>
        <end position="119"/>
    </location>
</feature>
<feature type="compositionally biased region" description="Polar residues" evidence="6">
    <location>
        <begin position="483"/>
        <end position="493"/>
    </location>
</feature>
<dbReference type="PANTHER" id="PTHR31069:SF21">
    <property type="entry name" value="CHROMATIN STRUCTURE-REMODELING COMPLEX PROTEIN RSC3-RELATED"/>
    <property type="match status" value="1"/>
</dbReference>
<feature type="region of interest" description="Disordered" evidence="6">
    <location>
        <begin position="1386"/>
        <end position="1408"/>
    </location>
</feature>
<keyword evidence="7" id="KW-0472">Membrane</keyword>
<dbReference type="OrthoDB" id="4159781at2759"/>
<dbReference type="CDD" id="cd12148">
    <property type="entry name" value="fungal_TF_MHR"/>
    <property type="match status" value="1"/>
</dbReference>
<keyword evidence="10" id="KW-1185">Reference proteome</keyword>
<reference evidence="10" key="1">
    <citation type="submission" date="2016-05" db="EMBL/GenBank/DDBJ databases">
        <title>Comparative genomics of biotechnologically important yeasts.</title>
        <authorList>
            <consortium name="DOE Joint Genome Institute"/>
            <person name="Riley R."/>
            <person name="Haridas S."/>
            <person name="Wolfe K.H."/>
            <person name="Lopes M.R."/>
            <person name="Hittinger C.T."/>
            <person name="Goker M."/>
            <person name="Salamov A."/>
            <person name="Wisecaver J."/>
            <person name="Long T.M."/>
            <person name="Aerts A.L."/>
            <person name="Barry K."/>
            <person name="Choi C."/>
            <person name="Clum A."/>
            <person name="Coughlan A.Y."/>
            <person name="Deshpande S."/>
            <person name="Douglass A.P."/>
            <person name="Hanson S.J."/>
            <person name="Klenk H.-P."/>
            <person name="Labutti K."/>
            <person name="Lapidus A."/>
            <person name="Lindquist E."/>
            <person name="Lipzen A."/>
            <person name="Meier-Kolthoff J.P."/>
            <person name="Ohm R.A."/>
            <person name="Otillar R.P."/>
            <person name="Pangilinan J."/>
            <person name="Peng Y."/>
            <person name="Rokas A."/>
            <person name="Rosa C.A."/>
            <person name="Scheuner C."/>
            <person name="Sibirny A.A."/>
            <person name="Slot J.C."/>
            <person name="Stielow J.B."/>
            <person name="Sun H."/>
            <person name="Kurtzman C.P."/>
            <person name="Blackwell M."/>
            <person name="Grigoriev I.V."/>
            <person name="Jeffries T.W."/>
        </authorList>
    </citation>
    <scope>NUCLEOTIDE SEQUENCE [LARGE SCALE GENOMIC DNA]</scope>
    <source>
        <strain evidence="10">NRRL Y-2460</strain>
    </source>
</reference>
<feature type="region of interest" description="Disordered" evidence="6">
    <location>
        <begin position="144"/>
        <end position="169"/>
    </location>
</feature>
<dbReference type="STRING" id="669874.A0A1E4U3Q6"/>
<protein>
    <recommendedName>
        <fullName evidence="8">Zn(2)-C6 fungal-type domain-containing protein</fullName>
    </recommendedName>
</protein>
<keyword evidence="2" id="KW-0238">DNA-binding</keyword>
<feature type="region of interest" description="Disordered" evidence="6">
    <location>
        <begin position="1"/>
        <end position="40"/>
    </location>
</feature>
<name>A0A1E4U3Q6_PACTA</name>
<keyword evidence="1" id="KW-0805">Transcription regulation</keyword>
<evidence type="ECO:0000313" key="10">
    <source>
        <dbReference type="Proteomes" id="UP000094236"/>
    </source>
</evidence>
<keyword evidence="7" id="KW-1133">Transmembrane helix</keyword>
<feature type="compositionally biased region" description="Basic residues" evidence="6">
    <location>
        <begin position="29"/>
        <end position="40"/>
    </location>
</feature>
<feature type="region of interest" description="Disordered" evidence="6">
    <location>
        <begin position="483"/>
        <end position="519"/>
    </location>
</feature>
<feature type="transmembrane region" description="Helical" evidence="7">
    <location>
        <begin position="947"/>
        <end position="964"/>
    </location>
</feature>
<dbReference type="InterPro" id="IPR001138">
    <property type="entry name" value="Zn2Cys6_DnaBD"/>
</dbReference>
<dbReference type="CDD" id="cd00067">
    <property type="entry name" value="GAL4"/>
    <property type="match status" value="1"/>
</dbReference>
<dbReference type="Proteomes" id="UP000094236">
    <property type="component" value="Unassembled WGS sequence"/>
</dbReference>
<dbReference type="GO" id="GO:0000981">
    <property type="term" value="F:DNA-binding transcription factor activity, RNA polymerase II-specific"/>
    <property type="evidence" value="ECO:0007669"/>
    <property type="project" value="InterPro"/>
</dbReference>
<dbReference type="Gene3D" id="4.10.240.10">
    <property type="entry name" value="Zn(2)-C6 fungal-type DNA-binding domain"/>
    <property type="match status" value="1"/>
</dbReference>
<evidence type="ECO:0000256" key="5">
    <source>
        <dbReference type="SAM" id="Coils"/>
    </source>
</evidence>
<dbReference type="SUPFAM" id="SSF57701">
    <property type="entry name" value="Zn2/Cys6 DNA-binding domain"/>
    <property type="match status" value="1"/>
</dbReference>
<feature type="compositionally biased region" description="Basic and acidic residues" evidence="6">
    <location>
        <begin position="98"/>
        <end position="113"/>
    </location>
</feature>
<dbReference type="PANTHER" id="PTHR31069">
    <property type="entry name" value="OLEATE-ACTIVATED TRANSCRIPTION FACTOR 1-RELATED"/>
    <property type="match status" value="1"/>
</dbReference>
<dbReference type="GO" id="GO:0000978">
    <property type="term" value="F:RNA polymerase II cis-regulatory region sequence-specific DNA binding"/>
    <property type="evidence" value="ECO:0007669"/>
    <property type="project" value="TreeGrafter"/>
</dbReference>
<evidence type="ECO:0000259" key="8">
    <source>
        <dbReference type="PROSITE" id="PS50048"/>
    </source>
</evidence>
<evidence type="ECO:0000256" key="6">
    <source>
        <dbReference type="SAM" id="MobiDB-lite"/>
    </source>
</evidence>